<name>A0A4V3HFY0_9BACT</name>
<keyword evidence="1" id="KW-0732">Signal</keyword>
<dbReference type="AlphaFoldDB" id="A0A4V3HFY0"/>
<sequence length="154" mass="17051">MKNFLKFVSVFCVLAASLIFASSSCAAVTITIHNNRDHNLSFAFCWAGFDKPDDRRIGWYNVKAGESKTFTFKDAQYALTAQDFGYYATGGGKVWAGKADVDRPLPVIIHPKQAFKGSPDDPIDGGRKVYFRHIKLKETSDDMVNGSATLTFNP</sequence>
<evidence type="ECO:0000256" key="1">
    <source>
        <dbReference type="SAM" id="SignalP"/>
    </source>
</evidence>
<accession>A0A4V3HFY0</accession>
<feature type="signal peptide" evidence="1">
    <location>
        <begin position="1"/>
        <end position="26"/>
    </location>
</feature>
<keyword evidence="3" id="KW-1185">Reference proteome</keyword>
<dbReference type="PROSITE" id="PS51257">
    <property type="entry name" value="PROKAR_LIPOPROTEIN"/>
    <property type="match status" value="1"/>
</dbReference>
<proteinExistence type="predicted"/>
<dbReference type="RefSeq" id="WP_133958299.1">
    <property type="nucleotide sequence ID" value="NZ_SORI01000016.1"/>
</dbReference>
<organism evidence="2 3">
    <name type="scientific">Aminivibrio pyruvatiphilus</name>
    <dbReference type="NCBI Taxonomy" id="1005740"/>
    <lineage>
        <taxon>Bacteria</taxon>
        <taxon>Thermotogati</taxon>
        <taxon>Synergistota</taxon>
        <taxon>Synergistia</taxon>
        <taxon>Synergistales</taxon>
        <taxon>Aminobacteriaceae</taxon>
        <taxon>Aminivibrio</taxon>
    </lineage>
</organism>
<dbReference type="OrthoDB" id="9806840at2"/>
<dbReference type="EMBL" id="SORI01000016">
    <property type="protein sequence ID" value="TDY57053.1"/>
    <property type="molecule type" value="Genomic_DNA"/>
</dbReference>
<comment type="caution">
    <text evidence="2">The sequence shown here is derived from an EMBL/GenBank/DDBJ whole genome shotgun (WGS) entry which is preliminary data.</text>
</comment>
<gene>
    <name evidence="2" type="ORF">C8D99_11629</name>
</gene>
<feature type="chain" id="PRO_5020307840" evidence="1">
    <location>
        <begin position="27"/>
        <end position="154"/>
    </location>
</feature>
<reference evidence="2 3" key="1">
    <citation type="submission" date="2019-03" db="EMBL/GenBank/DDBJ databases">
        <title>Genomic Encyclopedia of Type Strains, Phase IV (KMG-IV): sequencing the most valuable type-strain genomes for metagenomic binning, comparative biology and taxonomic classification.</title>
        <authorList>
            <person name="Goeker M."/>
        </authorList>
    </citation>
    <scope>NUCLEOTIDE SEQUENCE [LARGE SCALE GENOMIC DNA]</scope>
    <source>
        <strain evidence="2 3">DSM 25964</strain>
    </source>
</reference>
<evidence type="ECO:0000313" key="3">
    <source>
        <dbReference type="Proteomes" id="UP000295066"/>
    </source>
</evidence>
<evidence type="ECO:0000313" key="2">
    <source>
        <dbReference type="EMBL" id="TDY57053.1"/>
    </source>
</evidence>
<protein>
    <submittedName>
        <fullName evidence="2">Uncharacterized protein</fullName>
    </submittedName>
</protein>
<dbReference type="Proteomes" id="UP000295066">
    <property type="component" value="Unassembled WGS sequence"/>
</dbReference>